<feature type="region of interest" description="Disordered" evidence="1">
    <location>
        <begin position="8"/>
        <end position="42"/>
    </location>
</feature>
<feature type="non-terminal residue" evidence="2">
    <location>
        <position position="1"/>
    </location>
</feature>
<name>A0A4Y2CTB8_ARAVE</name>
<sequence length="137" mass="14836">LIRVGRSFTTANSSAASHSGPAFSDFLGGPSTPSVPPPHVPTESALMARQPKWSDENLGAVCSAKSDLFVALAIGLAWSRRERPALSSSHFAKYDSNFHFIHLDESFTKAPKRSTGRCDPPSKQNPRSPPTWVFSLL</sequence>
<comment type="caution">
    <text evidence="2">The sequence shown here is derived from an EMBL/GenBank/DDBJ whole genome shotgun (WGS) entry which is preliminary data.</text>
</comment>
<proteinExistence type="predicted"/>
<evidence type="ECO:0000256" key="1">
    <source>
        <dbReference type="SAM" id="MobiDB-lite"/>
    </source>
</evidence>
<feature type="compositionally biased region" description="Polar residues" evidence="1">
    <location>
        <begin position="8"/>
        <end position="17"/>
    </location>
</feature>
<reference evidence="2 3" key="1">
    <citation type="journal article" date="2019" name="Sci. Rep.">
        <title>Orb-weaving spider Araneus ventricosus genome elucidates the spidroin gene catalogue.</title>
        <authorList>
            <person name="Kono N."/>
            <person name="Nakamura H."/>
            <person name="Ohtoshi R."/>
            <person name="Moran D.A.P."/>
            <person name="Shinohara A."/>
            <person name="Yoshida Y."/>
            <person name="Fujiwara M."/>
            <person name="Mori M."/>
            <person name="Tomita M."/>
            <person name="Arakawa K."/>
        </authorList>
    </citation>
    <scope>NUCLEOTIDE SEQUENCE [LARGE SCALE GENOMIC DNA]</scope>
</reference>
<protein>
    <submittedName>
        <fullName evidence="2">Uncharacterized protein</fullName>
    </submittedName>
</protein>
<dbReference type="AlphaFoldDB" id="A0A4Y2CTB8"/>
<dbReference type="EMBL" id="BGPR01087384">
    <property type="protein sequence ID" value="GBM06938.1"/>
    <property type="molecule type" value="Genomic_DNA"/>
</dbReference>
<evidence type="ECO:0000313" key="2">
    <source>
        <dbReference type="EMBL" id="GBM06938.1"/>
    </source>
</evidence>
<feature type="region of interest" description="Disordered" evidence="1">
    <location>
        <begin position="109"/>
        <end position="130"/>
    </location>
</feature>
<keyword evidence="3" id="KW-1185">Reference proteome</keyword>
<organism evidence="2 3">
    <name type="scientific">Araneus ventricosus</name>
    <name type="common">Orbweaver spider</name>
    <name type="synonym">Epeira ventricosa</name>
    <dbReference type="NCBI Taxonomy" id="182803"/>
    <lineage>
        <taxon>Eukaryota</taxon>
        <taxon>Metazoa</taxon>
        <taxon>Ecdysozoa</taxon>
        <taxon>Arthropoda</taxon>
        <taxon>Chelicerata</taxon>
        <taxon>Arachnida</taxon>
        <taxon>Araneae</taxon>
        <taxon>Araneomorphae</taxon>
        <taxon>Entelegynae</taxon>
        <taxon>Araneoidea</taxon>
        <taxon>Araneidae</taxon>
        <taxon>Araneus</taxon>
    </lineage>
</organism>
<gene>
    <name evidence="2" type="ORF">AVEN_56641_1</name>
</gene>
<accession>A0A4Y2CTB8</accession>
<dbReference type="Proteomes" id="UP000499080">
    <property type="component" value="Unassembled WGS sequence"/>
</dbReference>
<evidence type="ECO:0000313" key="3">
    <source>
        <dbReference type="Proteomes" id="UP000499080"/>
    </source>
</evidence>